<proteinExistence type="predicted"/>
<evidence type="ECO:0000313" key="4">
    <source>
        <dbReference type="Proteomes" id="UP000092582"/>
    </source>
</evidence>
<dbReference type="Pfam" id="PF00497">
    <property type="entry name" value="SBP_bac_3"/>
    <property type="match status" value="1"/>
</dbReference>
<name>A0A1B1BKX1_9MICO</name>
<dbReference type="PANTHER" id="PTHR35936">
    <property type="entry name" value="MEMBRANE-BOUND LYTIC MUREIN TRANSGLYCOSYLASE F"/>
    <property type="match status" value="1"/>
</dbReference>
<dbReference type="KEGG" id="cart:PA27867_2192"/>
<dbReference type="STRING" id="670052.PA27867_2192"/>
<dbReference type="Gene3D" id="3.40.190.10">
    <property type="entry name" value="Periplasmic binding protein-like II"/>
    <property type="match status" value="2"/>
</dbReference>
<dbReference type="OrthoDB" id="4633994at2"/>
<dbReference type="EMBL" id="CP016282">
    <property type="protein sequence ID" value="ANP73144.1"/>
    <property type="molecule type" value="Genomic_DNA"/>
</dbReference>
<dbReference type="InterPro" id="IPR001638">
    <property type="entry name" value="Solute-binding_3/MltF_N"/>
</dbReference>
<evidence type="ECO:0000259" key="2">
    <source>
        <dbReference type="SMART" id="SM00062"/>
    </source>
</evidence>
<dbReference type="Proteomes" id="UP000092582">
    <property type="component" value="Chromosome 1"/>
</dbReference>
<evidence type="ECO:0000256" key="1">
    <source>
        <dbReference type="ARBA" id="ARBA00022729"/>
    </source>
</evidence>
<accession>A0A1B1BKX1</accession>
<dbReference type="RefSeq" id="WP_066596337.1">
    <property type="nucleotide sequence ID" value="NZ_CP016282.1"/>
</dbReference>
<gene>
    <name evidence="3" type="ORF">PA27867_2192</name>
</gene>
<dbReference type="SUPFAM" id="SSF53850">
    <property type="entry name" value="Periplasmic binding protein-like II"/>
    <property type="match status" value="1"/>
</dbReference>
<reference evidence="3 4" key="1">
    <citation type="submission" date="2016-06" db="EMBL/GenBank/DDBJ databases">
        <title>Genome sequencing of Cryobacterium arcticum PAMC 27867.</title>
        <authorList>
            <person name="Lee J."/>
            <person name="Kim O.-S."/>
        </authorList>
    </citation>
    <scope>NUCLEOTIDE SEQUENCE [LARGE SCALE GENOMIC DNA]</scope>
    <source>
        <strain evidence="3 4">PAMC 27867</strain>
    </source>
</reference>
<organism evidence="3 4">
    <name type="scientific">Cryobacterium arcticum</name>
    <dbReference type="NCBI Taxonomy" id="670052"/>
    <lineage>
        <taxon>Bacteria</taxon>
        <taxon>Bacillati</taxon>
        <taxon>Actinomycetota</taxon>
        <taxon>Actinomycetes</taxon>
        <taxon>Micrococcales</taxon>
        <taxon>Microbacteriaceae</taxon>
        <taxon>Cryobacterium</taxon>
    </lineage>
</organism>
<dbReference type="CDD" id="cd01004">
    <property type="entry name" value="PBP2_MidA_like"/>
    <property type="match status" value="1"/>
</dbReference>
<evidence type="ECO:0000313" key="3">
    <source>
        <dbReference type="EMBL" id="ANP73144.1"/>
    </source>
</evidence>
<feature type="domain" description="Solute-binding protein family 3/N-terminal" evidence="2">
    <location>
        <begin position="91"/>
        <end position="323"/>
    </location>
</feature>
<dbReference type="AlphaFoldDB" id="A0A1B1BKX1"/>
<sequence length="339" mass="35033" precursor="true">MAIKKKTAVLIGGVAAVALIAGGITAAVLSGNSAAEATPADSTSESTAAAGAGDTVEFNLGPDQDRIRLDEVPEAVAAIKASGFEPIETGKLTVVVSPYVAPLGLYADDDTTLIGNETDIAQLIADGLGLELNLQPAAWADWPLGIQSGKYDLITSNVTVTEERKDLYDFASYREDLLGFYVKSDSEIDSIEEAEDVAGLKIIVGSGTNQEKILQAWDAENIAAGLDPVEYQYFDDTAAANLALQSGRADANFGPNATAAYAAAQTGETKLVGTFNGGYPAHANIAAGTLKGNGLIEGVNLVLNAAIDGGEYGEVLARWGLTSEAVTKAEVNPPGLPRE</sequence>
<protein>
    <submittedName>
        <fullName evidence="3">Amino acid ABC transporter substrate-binding protein</fullName>
    </submittedName>
</protein>
<keyword evidence="4" id="KW-1185">Reference proteome</keyword>
<dbReference type="SMART" id="SM00062">
    <property type="entry name" value="PBPb"/>
    <property type="match status" value="1"/>
</dbReference>
<keyword evidence="1" id="KW-0732">Signal</keyword>
<dbReference type="PATRIC" id="fig|670052.7.peg.2254"/>
<dbReference type="PANTHER" id="PTHR35936:SF17">
    <property type="entry name" value="ARGININE-BINDING EXTRACELLULAR PROTEIN ARTP"/>
    <property type="match status" value="1"/>
</dbReference>